<organism evidence="1 2">
    <name type="scientific">Symbiodinium pilosum</name>
    <name type="common">Dinoflagellate</name>
    <dbReference type="NCBI Taxonomy" id="2952"/>
    <lineage>
        <taxon>Eukaryota</taxon>
        <taxon>Sar</taxon>
        <taxon>Alveolata</taxon>
        <taxon>Dinophyceae</taxon>
        <taxon>Suessiales</taxon>
        <taxon>Symbiodiniaceae</taxon>
        <taxon>Symbiodinium</taxon>
    </lineage>
</organism>
<keyword evidence="2" id="KW-1185">Reference proteome</keyword>
<comment type="caution">
    <text evidence="1">The sequence shown here is derived from an EMBL/GenBank/DDBJ whole genome shotgun (WGS) entry which is preliminary data.</text>
</comment>
<proteinExistence type="predicted"/>
<dbReference type="Proteomes" id="UP000649617">
    <property type="component" value="Unassembled WGS sequence"/>
</dbReference>
<dbReference type="EMBL" id="CAJNIZ010018785">
    <property type="protein sequence ID" value="CAE7415996.1"/>
    <property type="molecule type" value="Genomic_DNA"/>
</dbReference>
<feature type="non-terminal residue" evidence="1">
    <location>
        <position position="1"/>
    </location>
</feature>
<name>A0A812R2N4_SYMPI</name>
<reference evidence="1" key="1">
    <citation type="submission" date="2021-02" db="EMBL/GenBank/DDBJ databases">
        <authorList>
            <person name="Dougan E. K."/>
            <person name="Rhodes N."/>
            <person name="Thang M."/>
            <person name="Chan C."/>
        </authorList>
    </citation>
    <scope>NUCLEOTIDE SEQUENCE</scope>
</reference>
<feature type="non-terminal residue" evidence="1">
    <location>
        <position position="62"/>
    </location>
</feature>
<sequence>ASLGEMIHEFAEQLSSEQANKAKIDTRCQKLTRRYLTLKAEKEALQKQLGKFEDGLASTTPK</sequence>
<gene>
    <name evidence="1" type="ORF">SPIL2461_LOCUS10256</name>
</gene>
<evidence type="ECO:0000313" key="2">
    <source>
        <dbReference type="Proteomes" id="UP000649617"/>
    </source>
</evidence>
<evidence type="ECO:0000313" key="1">
    <source>
        <dbReference type="EMBL" id="CAE7415996.1"/>
    </source>
</evidence>
<accession>A0A812R2N4</accession>
<protein>
    <submittedName>
        <fullName evidence="1">Uncharacterized protein</fullName>
    </submittedName>
</protein>
<dbReference type="AlphaFoldDB" id="A0A812R2N4"/>